<accession>A0A4U0MYA7</accession>
<gene>
    <name evidence="6" type="ORF">FCH28_34870</name>
</gene>
<keyword evidence="3" id="KW-0804">Transcription</keyword>
<dbReference type="SUPFAM" id="SSF46785">
    <property type="entry name" value="Winged helix' DNA-binding domain"/>
    <property type="match status" value="1"/>
</dbReference>
<evidence type="ECO:0000259" key="5">
    <source>
        <dbReference type="PROSITE" id="PS51063"/>
    </source>
</evidence>
<dbReference type="GO" id="GO:0003700">
    <property type="term" value="F:DNA-binding transcription factor activity"/>
    <property type="evidence" value="ECO:0007669"/>
    <property type="project" value="TreeGrafter"/>
</dbReference>
<dbReference type="SUPFAM" id="SSF51206">
    <property type="entry name" value="cAMP-binding domain-like"/>
    <property type="match status" value="1"/>
</dbReference>
<keyword evidence="1" id="KW-0805">Transcription regulation</keyword>
<dbReference type="Proteomes" id="UP000308697">
    <property type="component" value="Unassembled WGS sequence"/>
</dbReference>
<keyword evidence="7" id="KW-1185">Reference proteome</keyword>
<dbReference type="EMBL" id="SUMB01000017">
    <property type="protein sequence ID" value="TJZ42204.1"/>
    <property type="molecule type" value="Genomic_DNA"/>
</dbReference>
<dbReference type="InterPro" id="IPR018490">
    <property type="entry name" value="cNMP-bd_dom_sf"/>
</dbReference>
<evidence type="ECO:0000256" key="3">
    <source>
        <dbReference type="ARBA" id="ARBA00023163"/>
    </source>
</evidence>
<dbReference type="InterPro" id="IPR050397">
    <property type="entry name" value="Env_Response_Regulators"/>
</dbReference>
<dbReference type="Pfam" id="PF13545">
    <property type="entry name" value="HTH_Crp_2"/>
    <property type="match status" value="1"/>
</dbReference>
<dbReference type="Gene3D" id="2.60.120.10">
    <property type="entry name" value="Jelly Rolls"/>
    <property type="match status" value="1"/>
</dbReference>
<dbReference type="GO" id="GO:0003677">
    <property type="term" value="F:DNA binding"/>
    <property type="evidence" value="ECO:0007669"/>
    <property type="project" value="UniProtKB-KW"/>
</dbReference>
<evidence type="ECO:0000256" key="2">
    <source>
        <dbReference type="ARBA" id="ARBA00023125"/>
    </source>
</evidence>
<dbReference type="CDD" id="cd00038">
    <property type="entry name" value="CAP_ED"/>
    <property type="match status" value="1"/>
</dbReference>
<protein>
    <submittedName>
        <fullName evidence="6">Crp/Fnr family transcriptional regulator</fullName>
    </submittedName>
</protein>
<dbReference type="AlphaFoldDB" id="A0A4U0MYA7"/>
<evidence type="ECO:0000256" key="1">
    <source>
        <dbReference type="ARBA" id="ARBA00023015"/>
    </source>
</evidence>
<dbReference type="PROSITE" id="PS51063">
    <property type="entry name" value="HTH_CRP_2"/>
    <property type="match status" value="1"/>
</dbReference>
<dbReference type="OrthoDB" id="41390at2"/>
<evidence type="ECO:0000313" key="7">
    <source>
        <dbReference type="Proteomes" id="UP000308697"/>
    </source>
</evidence>
<feature type="domain" description="HTH crp-type" evidence="5">
    <location>
        <begin position="144"/>
        <end position="221"/>
    </location>
</feature>
<sequence>MTRSWSPSTFLGRLRDGTLEDLTQLGTRTEYPAHRPLLHQGDGSSHVLLITSGVVKVVTRSEDGFEMLLAIRVAGDLVGEMAAFEDRPRSGTVIACSPVTARIIQRPALEAFLTGHPDAMVALFRMMSARLRWANKLRLDFRAYDASTRLARVVAELTQAYGQPVDDSGGKRSVLGVTLTQSELASLAGLALPTAEKALASLAQRGLVERNYRRITVSDIPKLLEFAKIGAENPY</sequence>
<evidence type="ECO:0000259" key="4">
    <source>
        <dbReference type="PROSITE" id="PS50042"/>
    </source>
</evidence>
<dbReference type="PROSITE" id="PS50042">
    <property type="entry name" value="CNMP_BINDING_3"/>
    <property type="match status" value="1"/>
</dbReference>
<dbReference type="InterPro" id="IPR012318">
    <property type="entry name" value="HTH_CRP"/>
</dbReference>
<dbReference type="InterPro" id="IPR036390">
    <property type="entry name" value="WH_DNA-bd_sf"/>
</dbReference>
<dbReference type="Pfam" id="PF00027">
    <property type="entry name" value="cNMP_binding"/>
    <property type="match status" value="1"/>
</dbReference>
<name>A0A4U0MYA7_9ACTN</name>
<evidence type="ECO:0000313" key="6">
    <source>
        <dbReference type="EMBL" id="TJZ42204.1"/>
    </source>
</evidence>
<dbReference type="SMART" id="SM00419">
    <property type="entry name" value="HTH_CRP"/>
    <property type="match status" value="1"/>
</dbReference>
<comment type="caution">
    <text evidence="6">The sequence shown here is derived from an EMBL/GenBank/DDBJ whole genome shotgun (WGS) entry which is preliminary data.</text>
</comment>
<proteinExistence type="predicted"/>
<feature type="domain" description="Cyclic nucleotide-binding" evidence="4">
    <location>
        <begin position="10"/>
        <end position="130"/>
    </location>
</feature>
<dbReference type="PANTHER" id="PTHR24567">
    <property type="entry name" value="CRP FAMILY TRANSCRIPTIONAL REGULATORY PROTEIN"/>
    <property type="match status" value="1"/>
</dbReference>
<dbReference type="RefSeq" id="WP_136744362.1">
    <property type="nucleotide sequence ID" value="NZ_SUMB01000017.1"/>
</dbReference>
<reference evidence="6 7" key="1">
    <citation type="submission" date="2019-04" db="EMBL/GenBank/DDBJ databases">
        <title>Streptomyces piniterrae sp. nov., a heliquinomycin-producing actinomycete isolated from rhizosphere soil of Pinus yunnanensis.</title>
        <authorList>
            <person name="Zhuang X."/>
            <person name="Zhao J."/>
        </authorList>
    </citation>
    <scope>NUCLEOTIDE SEQUENCE [LARGE SCALE GENOMIC DNA]</scope>
    <source>
        <strain evidence="7">jys28</strain>
    </source>
</reference>
<keyword evidence="2" id="KW-0238">DNA-binding</keyword>
<dbReference type="InterPro" id="IPR014710">
    <property type="entry name" value="RmlC-like_jellyroll"/>
</dbReference>
<dbReference type="PANTHER" id="PTHR24567:SF74">
    <property type="entry name" value="HTH-TYPE TRANSCRIPTIONAL REGULATOR ARCR"/>
    <property type="match status" value="1"/>
</dbReference>
<dbReference type="SMART" id="SM00100">
    <property type="entry name" value="cNMP"/>
    <property type="match status" value="1"/>
</dbReference>
<organism evidence="6 7">
    <name type="scientific">Streptomyces piniterrae</name>
    <dbReference type="NCBI Taxonomy" id="2571125"/>
    <lineage>
        <taxon>Bacteria</taxon>
        <taxon>Bacillati</taxon>
        <taxon>Actinomycetota</taxon>
        <taxon>Actinomycetes</taxon>
        <taxon>Kitasatosporales</taxon>
        <taxon>Streptomycetaceae</taxon>
        <taxon>Streptomyces</taxon>
    </lineage>
</organism>
<dbReference type="GO" id="GO:0005829">
    <property type="term" value="C:cytosol"/>
    <property type="evidence" value="ECO:0007669"/>
    <property type="project" value="TreeGrafter"/>
</dbReference>
<dbReference type="InterPro" id="IPR000595">
    <property type="entry name" value="cNMP-bd_dom"/>
</dbReference>